<accession>A0AAV6KFK3</accession>
<keyword evidence="1" id="KW-1133">Transmembrane helix</keyword>
<keyword evidence="1" id="KW-0812">Transmembrane</keyword>
<protein>
    <submittedName>
        <fullName evidence="3">Uncharacterized protein</fullName>
    </submittedName>
</protein>
<dbReference type="PANTHER" id="PTHR36785:SF1">
    <property type="entry name" value="OS05G0502500 PROTEIN"/>
    <property type="match status" value="1"/>
</dbReference>
<feature type="chain" id="PRO_5043450894" evidence="2">
    <location>
        <begin position="17"/>
        <end position="277"/>
    </location>
</feature>
<proteinExistence type="predicted"/>
<evidence type="ECO:0000256" key="1">
    <source>
        <dbReference type="SAM" id="Phobius"/>
    </source>
</evidence>
<dbReference type="Proteomes" id="UP000823749">
    <property type="component" value="Chromosome 4"/>
</dbReference>
<dbReference type="AlphaFoldDB" id="A0AAV6KFK3"/>
<evidence type="ECO:0000313" key="4">
    <source>
        <dbReference type="Proteomes" id="UP000823749"/>
    </source>
</evidence>
<evidence type="ECO:0000313" key="3">
    <source>
        <dbReference type="EMBL" id="KAG5551216.1"/>
    </source>
</evidence>
<evidence type="ECO:0000256" key="2">
    <source>
        <dbReference type="SAM" id="SignalP"/>
    </source>
</evidence>
<organism evidence="3 4">
    <name type="scientific">Rhododendron griersonianum</name>
    <dbReference type="NCBI Taxonomy" id="479676"/>
    <lineage>
        <taxon>Eukaryota</taxon>
        <taxon>Viridiplantae</taxon>
        <taxon>Streptophyta</taxon>
        <taxon>Embryophyta</taxon>
        <taxon>Tracheophyta</taxon>
        <taxon>Spermatophyta</taxon>
        <taxon>Magnoliopsida</taxon>
        <taxon>eudicotyledons</taxon>
        <taxon>Gunneridae</taxon>
        <taxon>Pentapetalae</taxon>
        <taxon>asterids</taxon>
        <taxon>Ericales</taxon>
        <taxon>Ericaceae</taxon>
        <taxon>Ericoideae</taxon>
        <taxon>Rhodoreae</taxon>
        <taxon>Rhododendron</taxon>
    </lineage>
</organism>
<name>A0AAV6KFK3_9ERIC</name>
<keyword evidence="4" id="KW-1185">Reference proteome</keyword>
<feature type="signal peptide" evidence="2">
    <location>
        <begin position="1"/>
        <end position="16"/>
    </location>
</feature>
<sequence>MTTLLHISISLSPLCALHLHEARTERQRCCGLRLPQPFCCPSLLRTKIGFLHQKRFKLGVCRERWSFLEVREGKDGILVREEGWRRRKKVVLVKSNQGFGGGGGGRDNGGTARLLGNLALAIGLTYLSVTGQIGLLFDAIGWVFDVVVSLSLLAVILPIAGLGALLWCSFWKCVFPYDSPWFCKLFIFDSLFFVQCPNCGNDFKIFRSAVNNDLQLCPFCTQPFSVVGNKFVSDPVNFSNKSTTFGEAFNNFSSRSSKGKDFSSAVVDIEAEVTDLD</sequence>
<keyword evidence="1" id="KW-0472">Membrane</keyword>
<gene>
    <name evidence="3" type="ORF">RHGRI_009594</name>
</gene>
<dbReference type="PANTHER" id="PTHR36785">
    <property type="entry name" value="OS05G0502500 PROTEIN"/>
    <property type="match status" value="1"/>
</dbReference>
<feature type="transmembrane region" description="Helical" evidence="1">
    <location>
        <begin position="114"/>
        <end position="137"/>
    </location>
</feature>
<comment type="caution">
    <text evidence="3">The sequence shown here is derived from an EMBL/GenBank/DDBJ whole genome shotgun (WGS) entry which is preliminary data.</text>
</comment>
<feature type="transmembrane region" description="Helical" evidence="1">
    <location>
        <begin position="143"/>
        <end position="167"/>
    </location>
</feature>
<dbReference type="EMBL" id="JACTNZ010000004">
    <property type="protein sequence ID" value="KAG5551216.1"/>
    <property type="molecule type" value="Genomic_DNA"/>
</dbReference>
<keyword evidence="2" id="KW-0732">Signal</keyword>
<reference evidence="3" key="1">
    <citation type="submission" date="2020-08" db="EMBL/GenBank/DDBJ databases">
        <title>Plant Genome Project.</title>
        <authorList>
            <person name="Zhang R.-G."/>
        </authorList>
    </citation>
    <scope>NUCLEOTIDE SEQUENCE</scope>
    <source>
        <strain evidence="3">WSP0</strain>
        <tissue evidence="3">Leaf</tissue>
    </source>
</reference>